<dbReference type="InterPro" id="IPR051679">
    <property type="entry name" value="DASS-Related_Transporters"/>
</dbReference>
<feature type="transmembrane region" description="Helical" evidence="7">
    <location>
        <begin position="93"/>
        <end position="124"/>
    </location>
</feature>
<dbReference type="Gene3D" id="3.30.70.1450">
    <property type="entry name" value="Regulator of K+ conductance, C-terminal domain"/>
    <property type="match status" value="1"/>
</dbReference>
<dbReference type="PROSITE" id="PS01271">
    <property type="entry name" value="NA_SULFATE"/>
    <property type="match status" value="1"/>
</dbReference>
<evidence type="ECO:0000256" key="4">
    <source>
        <dbReference type="ARBA" id="ARBA00022737"/>
    </source>
</evidence>
<feature type="transmembrane region" description="Helical" evidence="7">
    <location>
        <begin position="401"/>
        <end position="430"/>
    </location>
</feature>
<keyword evidence="2" id="KW-0813">Transport</keyword>
<feature type="domain" description="RCK C-terminal" evidence="8">
    <location>
        <begin position="204"/>
        <end position="290"/>
    </location>
</feature>
<feature type="transmembrane region" description="Helical" evidence="7">
    <location>
        <begin position="531"/>
        <end position="549"/>
    </location>
</feature>
<dbReference type="CDD" id="cd01115">
    <property type="entry name" value="SLC13_permease"/>
    <property type="match status" value="1"/>
</dbReference>
<dbReference type="InterPro" id="IPR031312">
    <property type="entry name" value="Na/sul_symport_CS"/>
</dbReference>
<reference evidence="9 10" key="1">
    <citation type="journal article" date="2017" name="ISME J.">
        <title>Energy and carbon metabolisms in a deep terrestrial subsurface fluid microbial community.</title>
        <authorList>
            <person name="Momper L."/>
            <person name="Jungbluth S.P."/>
            <person name="Lee M.D."/>
            <person name="Amend J.P."/>
        </authorList>
    </citation>
    <scope>NUCLEOTIDE SEQUENCE [LARGE SCALE GENOMIC DNA]</scope>
    <source>
        <strain evidence="9">SURF_17</strain>
    </source>
</reference>
<keyword evidence="5 7" id="KW-1133">Transmembrane helix</keyword>
<proteinExistence type="predicted"/>
<dbReference type="InterPro" id="IPR006037">
    <property type="entry name" value="RCK_C"/>
</dbReference>
<feature type="transmembrane region" description="Helical" evidence="7">
    <location>
        <begin position="54"/>
        <end position="73"/>
    </location>
</feature>
<protein>
    <recommendedName>
        <fullName evidence="8">RCK C-terminal domain-containing protein</fullName>
    </recommendedName>
</protein>
<dbReference type="InterPro" id="IPR036721">
    <property type="entry name" value="RCK_C_sf"/>
</dbReference>
<feature type="transmembrane region" description="Helical" evidence="7">
    <location>
        <begin position="25"/>
        <end position="42"/>
    </location>
</feature>
<dbReference type="GO" id="GO:0006813">
    <property type="term" value="P:potassium ion transport"/>
    <property type="evidence" value="ECO:0007669"/>
    <property type="project" value="InterPro"/>
</dbReference>
<dbReference type="EMBL" id="QZKI01000018">
    <property type="protein sequence ID" value="RJP74222.1"/>
    <property type="molecule type" value="Genomic_DNA"/>
</dbReference>
<dbReference type="GO" id="GO:0008324">
    <property type="term" value="F:monoatomic cation transmembrane transporter activity"/>
    <property type="evidence" value="ECO:0007669"/>
    <property type="project" value="InterPro"/>
</dbReference>
<gene>
    <name evidence="9" type="ORF">C4532_03005</name>
</gene>
<evidence type="ECO:0000256" key="1">
    <source>
        <dbReference type="ARBA" id="ARBA00004141"/>
    </source>
</evidence>
<feature type="transmembrane region" description="Helical" evidence="7">
    <location>
        <begin position="472"/>
        <end position="497"/>
    </location>
</feature>
<keyword evidence="6 7" id="KW-0472">Membrane</keyword>
<dbReference type="GO" id="GO:0005886">
    <property type="term" value="C:plasma membrane"/>
    <property type="evidence" value="ECO:0007669"/>
    <property type="project" value="TreeGrafter"/>
</dbReference>
<feature type="domain" description="RCK C-terminal" evidence="8">
    <location>
        <begin position="297"/>
        <end position="383"/>
    </location>
</feature>
<evidence type="ECO:0000313" key="10">
    <source>
        <dbReference type="Proteomes" id="UP000285961"/>
    </source>
</evidence>
<evidence type="ECO:0000256" key="7">
    <source>
        <dbReference type="SAM" id="Phobius"/>
    </source>
</evidence>
<dbReference type="SUPFAM" id="SSF116726">
    <property type="entry name" value="TrkA C-terminal domain-like"/>
    <property type="match status" value="2"/>
</dbReference>
<keyword evidence="4" id="KW-0677">Repeat</keyword>
<dbReference type="PANTHER" id="PTHR43652">
    <property type="entry name" value="BASIC AMINO ACID ANTIPORTER YFCC-RELATED"/>
    <property type="match status" value="1"/>
</dbReference>
<keyword evidence="3 7" id="KW-0812">Transmembrane</keyword>
<dbReference type="Pfam" id="PF03600">
    <property type="entry name" value="CitMHS"/>
    <property type="match status" value="1"/>
</dbReference>
<sequence length="591" mass="62346">MEIAFISVLLAVVIALLVTEKVPVDVTAIGIMAVLAVSGILSPEEAVAGFANPAPITVGALFILSAGLMRTGATDYMTERITDLAAGNPKRFLMILLIATGALSAVMNNTPVVVMFISIALAVANKSDFAPSRHMMPLSFISILAGTCTLIGTSTNIIVSDLGAEAGLKSISMFELAPLGVPIAVIGGLFLYLFAFRILPAHRPAVLSEARKDKGKYISELVIPPGSPFVGADPAQELSKKYPNVEVHEVITGYRVCDPNTDQCLLDEGDLILATGPAEDLARILSDGGAVLPTSGDTVMPSPYDEEHLMVELIVAPNSRFAGNLLMRTGLAFDTEINIVGVTRRGMQYRGKRLDNFRLRMGDIILAQMPPDHIEVMREGGDVIVVEDTVHHIVKRHKAPLAVAIFAGMILAASVGGVNILVAALVGAFLMVFTGCLSPRSAYAAVDAQVLILIIGTIALGKALTDTGAASLYARTIVGLLAGMGPRFVLAAFIIFTSVVSHFISNNSAAVLLVPIGISTAHAMGVDPRPFLMGICFGASACFASPIGYQTNLLVYGPGKYSFGDFVRLGMPVNALVWAASSIFIPYIWPL</sequence>
<feature type="transmembrane region" description="Helical" evidence="7">
    <location>
        <begin position="442"/>
        <end position="460"/>
    </location>
</feature>
<comment type="caution">
    <text evidence="9">The sequence shown here is derived from an EMBL/GenBank/DDBJ whole genome shotgun (WGS) entry which is preliminary data.</text>
</comment>
<dbReference type="AlphaFoldDB" id="A0A419F732"/>
<comment type="subcellular location">
    <subcellularLocation>
        <location evidence="1">Membrane</location>
        <topology evidence="1">Multi-pass membrane protein</topology>
    </subcellularLocation>
</comment>
<dbReference type="InterPro" id="IPR004680">
    <property type="entry name" value="Cit_transptr-like_dom"/>
</dbReference>
<evidence type="ECO:0000259" key="8">
    <source>
        <dbReference type="PROSITE" id="PS51202"/>
    </source>
</evidence>
<evidence type="ECO:0000256" key="5">
    <source>
        <dbReference type="ARBA" id="ARBA00022989"/>
    </source>
</evidence>
<dbReference type="PROSITE" id="PS51202">
    <property type="entry name" value="RCK_C"/>
    <property type="match status" value="2"/>
</dbReference>
<feature type="transmembrane region" description="Helical" evidence="7">
    <location>
        <begin position="136"/>
        <end position="159"/>
    </location>
</feature>
<evidence type="ECO:0000256" key="6">
    <source>
        <dbReference type="ARBA" id="ARBA00023136"/>
    </source>
</evidence>
<feature type="transmembrane region" description="Helical" evidence="7">
    <location>
        <begin position="569"/>
        <end position="589"/>
    </location>
</feature>
<evidence type="ECO:0000256" key="3">
    <source>
        <dbReference type="ARBA" id="ARBA00022692"/>
    </source>
</evidence>
<accession>A0A419F732</accession>
<feature type="transmembrane region" description="Helical" evidence="7">
    <location>
        <begin position="179"/>
        <end position="199"/>
    </location>
</feature>
<evidence type="ECO:0000256" key="2">
    <source>
        <dbReference type="ARBA" id="ARBA00022448"/>
    </source>
</evidence>
<evidence type="ECO:0000313" key="9">
    <source>
        <dbReference type="EMBL" id="RJP74222.1"/>
    </source>
</evidence>
<name>A0A419F732_9BACT</name>
<dbReference type="PANTHER" id="PTHR43652:SF2">
    <property type="entry name" value="BASIC AMINO ACID ANTIPORTER YFCC-RELATED"/>
    <property type="match status" value="1"/>
</dbReference>
<organism evidence="9 10">
    <name type="scientific">Candidatus Abyssobacteria bacterium SURF_17</name>
    <dbReference type="NCBI Taxonomy" id="2093361"/>
    <lineage>
        <taxon>Bacteria</taxon>
        <taxon>Pseudomonadati</taxon>
        <taxon>Candidatus Hydrogenedentota</taxon>
        <taxon>Candidatus Abyssobacteria</taxon>
    </lineage>
</organism>
<dbReference type="Proteomes" id="UP000285961">
    <property type="component" value="Unassembled WGS sequence"/>
</dbReference>